<protein>
    <submittedName>
        <fullName evidence="2">Uncharacterized protein</fullName>
    </submittedName>
</protein>
<feature type="compositionally biased region" description="Low complexity" evidence="1">
    <location>
        <begin position="224"/>
        <end position="247"/>
    </location>
</feature>
<evidence type="ECO:0000313" key="2">
    <source>
        <dbReference type="EMBL" id="QTE00076.1"/>
    </source>
</evidence>
<evidence type="ECO:0000256" key="1">
    <source>
        <dbReference type="SAM" id="MobiDB-lite"/>
    </source>
</evidence>
<proteinExistence type="predicted"/>
<sequence length="283" mass="27612">MPGVGRPGGWVLSALCRVVDGGRCGSCSAGRESGQPGGWVPSALCPVVDGGRCGNCSARAGGWSAGAGGLPSASVAWLGGASGREAGRPSLPLSGSGRCRCGSCSAGRESGQPGGWVPSALCPVVDGGRCGSCSAGAGIRSARGIGACQPLVGGWPDAGAGGAWAAAGGVWARRRRLWAGEPFGRAGRAARPHTEPIPQAARSAGVPPPRASRFLRGPTPQASRPAGGLLRGAPAAGAPGGSAMSPGVVPCGEACQGAGSAGWGARRGSWDARRCSQSSTRRS</sequence>
<accession>A0ABX7TTK0</accession>
<dbReference type="EMBL" id="CP071839">
    <property type="protein sequence ID" value="QTE00076.1"/>
    <property type="molecule type" value="Genomic_DNA"/>
</dbReference>
<gene>
    <name evidence="2" type="ORF">S1361_22250</name>
</gene>
<evidence type="ECO:0000313" key="3">
    <source>
        <dbReference type="Proteomes" id="UP000663908"/>
    </source>
</evidence>
<dbReference type="Proteomes" id="UP000663908">
    <property type="component" value="Chromosome"/>
</dbReference>
<keyword evidence="3" id="KW-1185">Reference proteome</keyword>
<reference evidence="2 3" key="1">
    <citation type="submission" date="2021-03" db="EMBL/GenBank/DDBJ databases">
        <title>Complete genome sequence of Streptomyces cyanogenus S136, producer of anticancer angucycline landomycin A.</title>
        <authorList>
            <person name="Hrab P."/>
            <person name="Ruckert C."/>
            <person name="Busche T."/>
            <person name="Ostash I."/>
            <person name="Kalinowski J."/>
            <person name="Fedorenko V."/>
            <person name="Yushchuk O."/>
            <person name="Ostash B."/>
        </authorList>
    </citation>
    <scope>NUCLEOTIDE SEQUENCE [LARGE SCALE GENOMIC DNA]</scope>
    <source>
        <strain evidence="2 3">S136</strain>
    </source>
</reference>
<organism evidence="2 3">
    <name type="scientific">Streptomyces cyanogenus</name>
    <dbReference type="NCBI Taxonomy" id="80860"/>
    <lineage>
        <taxon>Bacteria</taxon>
        <taxon>Bacillati</taxon>
        <taxon>Actinomycetota</taxon>
        <taxon>Actinomycetes</taxon>
        <taxon>Kitasatosporales</taxon>
        <taxon>Streptomycetaceae</taxon>
        <taxon>Streptomyces</taxon>
    </lineage>
</organism>
<name>A0ABX7TTK0_STRCY</name>
<feature type="region of interest" description="Disordered" evidence="1">
    <location>
        <begin position="186"/>
        <end position="283"/>
    </location>
</feature>